<dbReference type="InterPro" id="IPR013103">
    <property type="entry name" value="RVT_2"/>
</dbReference>
<name>A0A2N9GRA2_FAGSY</name>
<sequence>MYITGRGKVQYLTGKKPKPVETDVAYPKWVEENAMVKSWLLNSMISNVRAVFLRLPTAHDVWDAVSQTYFIGKDASQMYELRCRAHETHQNGKSLADYYGALQLIWQELDYLRPSAMTCLADAAVQKKEIEEDRLYDFLAGLDPSLDQVRSQVLAQDPLPSVRNAFAFVHREELRQATMMAVKFHDGSAMVAGASSRPLPMVPDMSFGNSRPPSVSPRSKVSSNRKCTYCNGTNHIRETCFKLNGYPEWFVQKKGTQTKGNNSGPKAHHISIGSQASIPSQVDQSAQQVSLANASTSSGNTGASNHMTNDSKLFTFYTTTPRNTVKVANGLSTPVLGAGSIPLSSSLSLSSVLHDILTKKLIGLGRERGGLYYLDLKETPVLEAGHVYQVGTEESKAREKIWLWHRRLGHPSFQVEITPPTPSELPEERELRVYARRKKNQDQDALQDSQTNPTLEQDQSAASPENIEPENALGNPKWKSAMIEEMEALQKNSTWDLVELPEGKKTVGCKWVFTVKHKADGSVERYKARLVAKGYTQTYGIDYHETFAPVAKINTIRVLLSLAANLDWPLQQFAVKNVVLHGELEEEVYMDLPPSFTTAFDVGKVCKLNKSLYGLKQSPRAWFGKFSQSMKNYGFKQSQADHTLFLKCDRGKLTALIEYVDDMVVTGNDEEGIRRLRDYLAKEFEMKDLGALRYFLGIEVARSRHGIFLSQRKYVLDLLTETGMLACQPIDTPIEQNHKLGDDRVDQVPTNKERYQRLVGRLIYLSHTRPNLAYAVSVVSQFMHSPNEVHMDAVHRILRYLKSAPGKGLMFSKHGHLEVEGYTDAD</sequence>
<proteinExistence type="predicted"/>
<dbReference type="Pfam" id="PF13976">
    <property type="entry name" value="gag_pre-integrs"/>
    <property type="match status" value="1"/>
</dbReference>
<reference evidence="6" key="1">
    <citation type="submission" date="2018-02" db="EMBL/GenBank/DDBJ databases">
        <authorList>
            <person name="Cohen D.B."/>
            <person name="Kent A.D."/>
        </authorList>
    </citation>
    <scope>NUCLEOTIDE SEQUENCE</scope>
</reference>
<accession>A0A2N9GRA2</accession>
<dbReference type="EMBL" id="OIVN01002269">
    <property type="protein sequence ID" value="SPD02172.1"/>
    <property type="molecule type" value="Genomic_DNA"/>
</dbReference>
<dbReference type="GO" id="GO:0004190">
    <property type="term" value="F:aspartic-type endopeptidase activity"/>
    <property type="evidence" value="ECO:0007669"/>
    <property type="project" value="UniProtKB-KW"/>
</dbReference>
<gene>
    <name evidence="6" type="ORF">FSB_LOCUS30054</name>
</gene>
<feature type="region of interest" description="Disordered" evidence="2">
    <location>
        <begin position="277"/>
        <end position="305"/>
    </location>
</feature>
<dbReference type="SUPFAM" id="SSF56672">
    <property type="entry name" value="DNA/RNA polymerases"/>
    <property type="match status" value="1"/>
</dbReference>
<keyword evidence="1" id="KW-0064">Aspartyl protease</keyword>
<dbReference type="InterPro" id="IPR054722">
    <property type="entry name" value="PolX-like_BBD"/>
</dbReference>
<evidence type="ECO:0000259" key="4">
    <source>
        <dbReference type="Pfam" id="PF13976"/>
    </source>
</evidence>
<evidence type="ECO:0000256" key="2">
    <source>
        <dbReference type="SAM" id="MobiDB-lite"/>
    </source>
</evidence>
<feature type="region of interest" description="Disordered" evidence="2">
    <location>
        <begin position="438"/>
        <end position="475"/>
    </location>
</feature>
<dbReference type="Pfam" id="PF22936">
    <property type="entry name" value="Pol_BBD"/>
    <property type="match status" value="1"/>
</dbReference>
<dbReference type="AlphaFoldDB" id="A0A2N9GRA2"/>
<feature type="compositionally biased region" description="Polar residues" evidence="2">
    <location>
        <begin position="443"/>
        <end position="463"/>
    </location>
</feature>
<evidence type="ECO:0000313" key="6">
    <source>
        <dbReference type="EMBL" id="SPD02172.1"/>
    </source>
</evidence>
<dbReference type="PANTHER" id="PTHR34222">
    <property type="entry name" value="GAG_PRE-INTEGRS DOMAIN-CONTAINING PROTEIN"/>
    <property type="match status" value="1"/>
</dbReference>
<keyword evidence="1" id="KW-0378">Hydrolase</keyword>
<keyword evidence="1" id="KW-0645">Protease</keyword>
<evidence type="ECO:0000256" key="1">
    <source>
        <dbReference type="ARBA" id="ARBA00022750"/>
    </source>
</evidence>
<feature type="domain" description="Reverse transcriptase Ty1/copia-type" evidence="3">
    <location>
        <begin position="492"/>
        <end position="735"/>
    </location>
</feature>
<dbReference type="InterPro" id="IPR025724">
    <property type="entry name" value="GAG-pre-integrase_dom"/>
</dbReference>
<evidence type="ECO:0000259" key="5">
    <source>
        <dbReference type="Pfam" id="PF22936"/>
    </source>
</evidence>
<feature type="domain" description="Retrovirus-related Pol polyprotein from transposon TNT 1-94-like beta-barrel" evidence="5">
    <location>
        <begin position="301"/>
        <end position="355"/>
    </location>
</feature>
<evidence type="ECO:0000259" key="3">
    <source>
        <dbReference type="Pfam" id="PF07727"/>
    </source>
</evidence>
<protein>
    <recommendedName>
        <fullName evidence="7">Reverse transcriptase Ty1/copia-type domain-containing protein</fullName>
    </recommendedName>
</protein>
<organism evidence="6">
    <name type="scientific">Fagus sylvatica</name>
    <name type="common">Beechnut</name>
    <dbReference type="NCBI Taxonomy" id="28930"/>
    <lineage>
        <taxon>Eukaryota</taxon>
        <taxon>Viridiplantae</taxon>
        <taxon>Streptophyta</taxon>
        <taxon>Embryophyta</taxon>
        <taxon>Tracheophyta</taxon>
        <taxon>Spermatophyta</taxon>
        <taxon>Magnoliopsida</taxon>
        <taxon>eudicotyledons</taxon>
        <taxon>Gunneridae</taxon>
        <taxon>Pentapetalae</taxon>
        <taxon>rosids</taxon>
        <taxon>fabids</taxon>
        <taxon>Fagales</taxon>
        <taxon>Fagaceae</taxon>
        <taxon>Fagus</taxon>
    </lineage>
</organism>
<dbReference type="InterPro" id="IPR043502">
    <property type="entry name" value="DNA/RNA_pol_sf"/>
</dbReference>
<evidence type="ECO:0008006" key="7">
    <source>
        <dbReference type="Google" id="ProtNLM"/>
    </source>
</evidence>
<dbReference type="PANTHER" id="PTHR34222:SF37">
    <property type="entry name" value="RETROTRANSPOSON GAG DOMAIN-CONTAINING PROTEIN"/>
    <property type="match status" value="1"/>
</dbReference>
<feature type="domain" description="GAG-pre-integrase" evidence="4">
    <location>
        <begin position="370"/>
        <end position="414"/>
    </location>
</feature>
<dbReference type="Pfam" id="PF07727">
    <property type="entry name" value="RVT_2"/>
    <property type="match status" value="1"/>
</dbReference>